<protein>
    <recommendedName>
        <fullName evidence="9">Hydroxyacid dehydrogenase</fullName>
    </recommendedName>
</protein>
<evidence type="ECO:0000313" key="7">
    <source>
        <dbReference type="EMBL" id="RSU14371.1"/>
    </source>
</evidence>
<evidence type="ECO:0000256" key="4">
    <source>
        <dbReference type="RuleBase" id="RU003719"/>
    </source>
</evidence>
<dbReference type="Gene3D" id="3.40.50.720">
    <property type="entry name" value="NAD(P)-binding Rossmann-like Domain"/>
    <property type="match status" value="2"/>
</dbReference>
<dbReference type="PANTHER" id="PTHR43333">
    <property type="entry name" value="2-HACID_DH_C DOMAIN-CONTAINING PROTEIN"/>
    <property type="match status" value="1"/>
</dbReference>
<dbReference type="InterPro" id="IPR006139">
    <property type="entry name" value="D-isomer_2_OHA_DH_cat_dom"/>
</dbReference>
<dbReference type="OrthoDB" id="9805416at2"/>
<gene>
    <name evidence="7" type="ORF">CBF29_03475</name>
</gene>
<reference evidence="7 8" key="1">
    <citation type="submission" date="2017-05" db="EMBL/GenBank/DDBJ databases">
        <title>Vagococcus spp. assemblies.</title>
        <authorList>
            <person name="Gulvik C.A."/>
        </authorList>
    </citation>
    <scope>NUCLEOTIDE SEQUENCE [LARGE SCALE GENOMIC DNA]</scope>
    <source>
        <strain evidence="7 8">CCUG 51432</strain>
    </source>
</reference>
<evidence type="ECO:0000256" key="2">
    <source>
        <dbReference type="ARBA" id="ARBA00023002"/>
    </source>
</evidence>
<keyword evidence="2 4" id="KW-0560">Oxidoreductase</keyword>
<evidence type="ECO:0000256" key="1">
    <source>
        <dbReference type="ARBA" id="ARBA00005854"/>
    </source>
</evidence>
<dbReference type="AlphaFoldDB" id="A0A430B291"/>
<evidence type="ECO:0000259" key="6">
    <source>
        <dbReference type="Pfam" id="PF02826"/>
    </source>
</evidence>
<name>A0A430B291_9ENTE</name>
<accession>A0A430B291</accession>
<dbReference type="Pfam" id="PF02826">
    <property type="entry name" value="2-Hacid_dh_C"/>
    <property type="match status" value="1"/>
</dbReference>
<dbReference type="Pfam" id="PF00389">
    <property type="entry name" value="2-Hacid_dh"/>
    <property type="match status" value="1"/>
</dbReference>
<dbReference type="InterPro" id="IPR006140">
    <property type="entry name" value="D-isomer_DH_NAD-bd"/>
</dbReference>
<dbReference type="Proteomes" id="UP000287605">
    <property type="component" value="Unassembled WGS sequence"/>
</dbReference>
<dbReference type="GO" id="GO:0016616">
    <property type="term" value="F:oxidoreductase activity, acting on the CH-OH group of donors, NAD or NADP as acceptor"/>
    <property type="evidence" value="ECO:0007669"/>
    <property type="project" value="InterPro"/>
</dbReference>
<dbReference type="EMBL" id="NGKA01000003">
    <property type="protein sequence ID" value="RSU14371.1"/>
    <property type="molecule type" value="Genomic_DNA"/>
</dbReference>
<comment type="caution">
    <text evidence="7">The sequence shown here is derived from an EMBL/GenBank/DDBJ whole genome shotgun (WGS) entry which is preliminary data.</text>
</comment>
<evidence type="ECO:0000259" key="5">
    <source>
        <dbReference type="Pfam" id="PF00389"/>
    </source>
</evidence>
<dbReference type="GO" id="GO:0051287">
    <property type="term" value="F:NAD binding"/>
    <property type="evidence" value="ECO:0007669"/>
    <property type="project" value="InterPro"/>
</dbReference>
<dbReference type="InterPro" id="IPR036291">
    <property type="entry name" value="NAD(P)-bd_dom_sf"/>
</dbReference>
<feature type="domain" description="D-isomer specific 2-hydroxyacid dehydrogenase NAD-binding" evidence="6">
    <location>
        <begin position="108"/>
        <end position="281"/>
    </location>
</feature>
<feature type="domain" description="D-isomer specific 2-hydroxyacid dehydrogenase catalytic" evidence="5">
    <location>
        <begin position="5"/>
        <end position="312"/>
    </location>
</feature>
<evidence type="ECO:0008006" key="9">
    <source>
        <dbReference type="Google" id="ProtNLM"/>
    </source>
</evidence>
<comment type="similarity">
    <text evidence="1 4">Belongs to the D-isomer specific 2-hydroxyacid dehydrogenase family.</text>
</comment>
<dbReference type="SUPFAM" id="SSF52283">
    <property type="entry name" value="Formate/glycerate dehydrogenase catalytic domain-like"/>
    <property type="match status" value="1"/>
</dbReference>
<evidence type="ECO:0000256" key="3">
    <source>
        <dbReference type="ARBA" id="ARBA00023027"/>
    </source>
</evidence>
<dbReference type="RefSeq" id="WP_126807368.1">
    <property type="nucleotide sequence ID" value="NZ_NGKA01000003.1"/>
</dbReference>
<organism evidence="7 8">
    <name type="scientific">Vagococcus elongatus</name>
    <dbReference type="NCBI Taxonomy" id="180344"/>
    <lineage>
        <taxon>Bacteria</taxon>
        <taxon>Bacillati</taxon>
        <taxon>Bacillota</taxon>
        <taxon>Bacilli</taxon>
        <taxon>Lactobacillales</taxon>
        <taxon>Enterococcaceae</taxon>
        <taxon>Vagococcus</taxon>
    </lineage>
</organism>
<dbReference type="SUPFAM" id="SSF51735">
    <property type="entry name" value="NAD(P)-binding Rossmann-fold domains"/>
    <property type="match status" value="1"/>
</dbReference>
<proteinExistence type="inferred from homology"/>
<dbReference type="PANTHER" id="PTHR43333:SF1">
    <property type="entry name" value="D-ISOMER SPECIFIC 2-HYDROXYACID DEHYDROGENASE NAD-BINDING DOMAIN-CONTAINING PROTEIN"/>
    <property type="match status" value="1"/>
</dbReference>
<evidence type="ECO:0000313" key="8">
    <source>
        <dbReference type="Proteomes" id="UP000287605"/>
    </source>
</evidence>
<sequence length="319" mass="35754">MTNLLILRPLKDNSVQAIKRCAPNFNILTSTDGLSLDELKNVEITVGWENNVGEQLLQLKEEGQGILNWIQTYSAGVDDLDLKRLKENNIILTNASGVHASQISESVIAMLLSHYRGILTAHKAQENKTWERIRLNDLALKKMLIVGTGNIGRQLAKVASAMAVDVYGVNRSGRQLPEFNKIYPQKEIDDVLPTMDIVISILPLTDETYHLFNSQRFEKFKKGAVFVNVGRGESVDTSALITACQSDRIDFAALDVFEEEPLPNSSPLWTLDNVLITPHISGISINYQEKFMKILLENLNAYKEQLPLPKNVVDYTLGY</sequence>
<keyword evidence="8" id="KW-1185">Reference proteome</keyword>
<keyword evidence="3" id="KW-0520">NAD</keyword>